<evidence type="ECO:0000256" key="2">
    <source>
        <dbReference type="ARBA" id="ARBA00004924"/>
    </source>
</evidence>
<dbReference type="InterPro" id="IPR025110">
    <property type="entry name" value="AMP-bd_C"/>
</dbReference>
<evidence type="ECO:0000259" key="7">
    <source>
        <dbReference type="PROSITE" id="PS50075"/>
    </source>
</evidence>
<gene>
    <name evidence="8" type="ORF">CARG_07360</name>
</gene>
<dbReference type="SUPFAM" id="SSF56801">
    <property type="entry name" value="Acetyl-CoA synthetase-like"/>
    <property type="match status" value="1"/>
</dbReference>
<dbReference type="InterPro" id="IPR020845">
    <property type="entry name" value="AMP-binding_CS"/>
</dbReference>
<dbReference type="GO" id="GO:0043041">
    <property type="term" value="P:amino acid activation for nonribosomal peptide biosynthetic process"/>
    <property type="evidence" value="ECO:0007669"/>
    <property type="project" value="TreeGrafter"/>
</dbReference>
<keyword evidence="3" id="KW-0596">Phosphopantetheine</keyword>
<feature type="compositionally biased region" description="Basic residues" evidence="6">
    <location>
        <begin position="1818"/>
        <end position="1830"/>
    </location>
</feature>
<accession>U3GZS5</accession>
<dbReference type="PANTHER" id="PTHR45527:SF10">
    <property type="entry name" value="PYOCHELIN SYNTHASE PCHF"/>
    <property type="match status" value="1"/>
</dbReference>
<dbReference type="GeneID" id="78250227"/>
<dbReference type="GO" id="GO:0005737">
    <property type="term" value="C:cytoplasm"/>
    <property type="evidence" value="ECO:0007669"/>
    <property type="project" value="TreeGrafter"/>
</dbReference>
<dbReference type="SUPFAM" id="SSF52777">
    <property type="entry name" value="CoA-dependent acyltransferases"/>
    <property type="match status" value="4"/>
</dbReference>
<dbReference type="PATRIC" id="fig|1348662.3.peg.1450"/>
<dbReference type="Gene3D" id="3.30.559.30">
    <property type="entry name" value="Nonribosomal peptide synthetase, condensation domain"/>
    <property type="match status" value="2"/>
</dbReference>
<dbReference type="Gene3D" id="1.10.1200.10">
    <property type="entry name" value="ACP-like"/>
    <property type="match status" value="2"/>
</dbReference>
<dbReference type="OrthoDB" id="2472181at2"/>
<evidence type="ECO:0000313" key="9">
    <source>
        <dbReference type="Proteomes" id="UP000016943"/>
    </source>
</evidence>
<dbReference type="HOGENOM" id="CLU_002313_0_0_11"/>
<dbReference type="PROSITE" id="PS00455">
    <property type="entry name" value="AMP_BINDING"/>
    <property type="match status" value="1"/>
</dbReference>
<keyword evidence="5" id="KW-0436">Ligase</keyword>
<dbReference type="Pfam" id="PF13193">
    <property type="entry name" value="AMP-binding_C"/>
    <property type="match status" value="1"/>
</dbReference>
<dbReference type="InterPro" id="IPR006162">
    <property type="entry name" value="Ppantetheine_attach_site"/>
</dbReference>
<dbReference type="PROSITE" id="PS00012">
    <property type="entry name" value="PHOSPHOPANTETHEINE"/>
    <property type="match status" value="2"/>
</dbReference>
<dbReference type="PANTHER" id="PTHR45527">
    <property type="entry name" value="NONRIBOSOMAL PEPTIDE SYNTHETASE"/>
    <property type="match status" value="1"/>
</dbReference>
<dbReference type="GO" id="GO:0016874">
    <property type="term" value="F:ligase activity"/>
    <property type="evidence" value="ECO:0007669"/>
    <property type="project" value="UniProtKB-KW"/>
</dbReference>
<proteinExistence type="predicted"/>
<feature type="domain" description="Carrier" evidence="7">
    <location>
        <begin position="1712"/>
        <end position="1789"/>
    </location>
</feature>
<dbReference type="KEGG" id="caz:CARG_07360"/>
<evidence type="ECO:0000256" key="4">
    <source>
        <dbReference type="ARBA" id="ARBA00022553"/>
    </source>
</evidence>
<dbReference type="InterPro" id="IPR042099">
    <property type="entry name" value="ANL_N_sf"/>
</dbReference>
<keyword evidence="4" id="KW-0597">Phosphoprotein</keyword>
<reference evidence="8 9" key="1">
    <citation type="journal article" date="2013" name="Genome Announc.">
        <title>Whole-Genome Sequence of the Clinical Strain Corynebacterium argentoratense DSM 44202, Isolated from a Human Throat Specimen.</title>
        <authorList>
            <person name="Bomholt C."/>
            <person name="Glaub A."/>
            <person name="Gravermann K."/>
            <person name="Albersmeier A."/>
            <person name="Brinkrolf K."/>
            <person name="Ruckert C."/>
            <person name="Tauch A."/>
        </authorList>
    </citation>
    <scope>NUCLEOTIDE SEQUENCE [LARGE SCALE GENOMIC DNA]</scope>
    <source>
        <strain evidence="8">DSM 44202</strain>
    </source>
</reference>
<dbReference type="Gene3D" id="3.30.300.30">
    <property type="match status" value="1"/>
</dbReference>
<dbReference type="PROSITE" id="PS50075">
    <property type="entry name" value="CARRIER"/>
    <property type="match status" value="2"/>
</dbReference>
<evidence type="ECO:0000313" key="8">
    <source>
        <dbReference type="EMBL" id="AGU15592.1"/>
    </source>
</evidence>
<sequence>MGIVTQYIDVTDDSQVLTHHGLDSITAVRLQTAIAAALGVRLPLVDFLGEATVQSLADSLNASEIPVAPEPARPEESDISVAEEVLSGPLTPTQAMYWVGRQSDYPLGGYSTRFYAEYEIPFGGDASLANSKEALVASFQEAWNRAVNRHGMLRATVDRNGIQHIHPEVVVHAVPVNETSVEQVRKRLVRRVPDLDQWPVHDVEITCDPETESSPGVLTVHFGFEVVLIDFPGIMRVLDDIARFLRGGNPENEQDTPDDAGVIEQNFPRMVSMLEKNTSKDLEFWQRKAPNLPAGPLPASWVTTAMELAQAGTVEFVRHQKILSQAHWQAFCANAFRFGASPSGALMAVAAHALRAVGCPAEFGVATTFFDGTTLDHSPVGDYTRTGIVAVPRGSRSFSEQAVEATEGLWAALDHASVTSAEIVKMRSPEQQRDFPVEYPVVFTSAVGHRAAKGGWDIPMSFGVSQTPQVVMDLLHWEEAGKLVLAWDCIDAALPADFADSAITIAEAAIIELSEESAWADPARCSDPWMRKTTPSAASEKLPQPGEHMDSTIDAPLRSQAEADRDATAIIAVDGKYSRGDLQKRAEAYSAAVGELAGDEPVLVIMRKSCEQIAAIVGVVRAGGAYIPVDPSWPIERMEAIVRRSQAQLCIADEGVGFPEDLTRVVPRPVCTSHPADDPSRQVPAPEVDPSDLAYVIFTSGSTGEPKGVAIEHRQARTTIDDVNERFSLNSHDVALGVSALSFDLSVWDVFGVLGAGGTLVLPDESRLRDPSYWLELIESRGVTVWNSAPPLLEMLVDYAEIDPVRAQRSLKSLRLVMLSGDWIPVTLPRRLRQLAPNAVVYSLGGATEASIWSIHHRITPDDEFEPSIPYGKALGNQWFRILDESGNPAPVRTPGYLYIGGEGVARGYLGDPQKTAERFAIHDVLGERLYNTGDMGMWLPNGDIRFLGRVDRQVKINGYRIELGEIDAALARCADVKSAVCAAPTDQNGRRRLVAHVVPANAESFDDQLLREHLHSLLPSYMVPSRFVIHSQLPMNGNGKVDHKALPNPWQADDSVTPSDTESEESPAATTHAGMSAETQALPAASGSALTPTELGISSLDIVRTINRIEDATGSRPLLSDVLSDPWEKTLALATKHEHTEQKESDTPVEAPVTMPTPQTDVASSHDLLLSGIELGMSFRASLPETEEPLEEQFLKAGQWLRTLRQNLPESARLEATASGVNLCDLTIDSPQSVEGSIESTRNADQPLTHRAALTPLQVGYLVGRADTWLGQSVAPHYFTEVDIVDLDIQRLQRALDAVCDIHPEMELTVLKDGIQGTDPNCRPGIVCHRTTTTEEFETELRRVRERMRTGAADPSGQPWLSIEVVAPSQGAKRLFLAIDMLFCDVIGAQVLVEDLLSAYHGKALSTPEGSFLEFANRIAENGATKVIQQKQKTQDSAPVVLPLSRSTSGRFKRHRTTIEGHIARGIEQRAAELGATVDSVIAAAISTSVGAITGSEPQPIVATVLARPRGHERTIGEYTTTAIVDGGSASYPDRAVAAMHVLINAADDAMRGRHHAPAATMIPPIVYSSGLGSGGDQSELLGAFGTTVDAISSTPQVLIDVQFFRHQDGYAIVIDHAVDALQEGTAHGLMTALSSLLRYIADPTHDLSDSRALGDATVAELAEMLTPVSVSWHAFSPHNPQESSERGPSSVGGSLTSEARTRKVASGAGKTTADAMKQHIARALGQAAGTHVSPADYDRGFFDLGANSVDLIAMRNQLVSEGNALTLLDVFTHPSISALAAYLSSGVGGEELVEGNAASSIKLAKNNEENSTRAHSSARARGRNRRRTALATMGEI</sequence>
<organism evidence="8 9">
    <name type="scientific">Corynebacterium argentoratense DSM 44202</name>
    <dbReference type="NCBI Taxonomy" id="1348662"/>
    <lineage>
        <taxon>Bacteria</taxon>
        <taxon>Bacillati</taxon>
        <taxon>Actinomycetota</taxon>
        <taxon>Actinomycetes</taxon>
        <taxon>Mycobacteriales</taxon>
        <taxon>Corynebacteriaceae</taxon>
        <taxon>Corynebacterium</taxon>
    </lineage>
</organism>
<dbReference type="STRING" id="1348662.CARG_07360"/>
<dbReference type="Pfam" id="PF00550">
    <property type="entry name" value="PP-binding"/>
    <property type="match status" value="2"/>
</dbReference>
<feature type="region of interest" description="Disordered" evidence="6">
    <location>
        <begin position="1808"/>
        <end position="1838"/>
    </location>
</feature>
<dbReference type="NCBIfam" id="TIGR01733">
    <property type="entry name" value="AA-adenyl-dom"/>
    <property type="match status" value="1"/>
</dbReference>
<feature type="region of interest" description="Disordered" evidence="6">
    <location>
        <begin position="1675"/>
        <end position="1714"/>
    </location>
</feature>
<comment type="pathway">
    <text evidence="2">Siderophore biosynthesis.</text>
</comment>
<dbReference type="Pfam" id="PF00501">
    <property type="entry name" value="AMP-binding"/>
    <property type="match status" value="1"/>
</dbReference>
<evidence type="ECO:0000256" key="5">
    <source>
        <dbReference type="ARBA" id="ARBA00022598"/>
    </source>
</evidence>
<dbReference type="GO" id="GO:0031177">
    <property type="term" value="F:phosphopantetheine binding"/>
    <property type="evidence" value="ECO:0007669"/>
    <property type="project" value="InterPro"/>
</dbReference>
<dbReference type="RefSeq" id="WP_021011983.1">
    <property type="nucleotide sequence ID" value="NC_022198.1"/>
</dbReference>
<feature type="region of interest" description="Disordered" evidence="6">
    <location>
        <begin position="531"/>
        <end position="552"/>
    </location>
</feature>
<feature type="region of interest" description="Disordered" evidence="6">
    <location>
        <begin position="1137"/>
        <end position="1163"/>
    </location>
</feature>
<evidence type="ECO:0000256" key="6">
    <source>
        <dbReference type="SAM" id="MobiDB-lite"/>
    </source>
</evidence>
<dbReference type="InterPro" id="IPR036736">
    <property type="entry name" value="ACP-like_sf"/>
</dbReference>
<dbReference type="InterPro" id="IPR023213">
    <property type="entry name" value="CAT-like_dom_sf"/>
</dbReference>
<dbReference type="Gene3D" id="3.30.559.10">
    <property type="entry name" value="Chloramphenicol acetyltransferase-like domain"/>
    <property type="match status" value="2"/>
</dbReference>
<dbReference type="InterPro" id="IPR009081">
    <property type="entry name" value="PP-bd_ACP"/>
</dbReference>
<comment type="cofactor">
    <cofactor evidence="1">
        <name>pantetheine 4'-phosphate</name>
        <dbReference type="ChEBI" id="CHEBI:47942"/>
    </cofactor>
</comment>
<keyword evidence="9" id="KW-1185">Reference proteome</keyword>
<dbReference type="eggNOG" id="COG1020">
    <property type="taxonomic scope" value="Bacteria"/>
</dbReference>
<dbReference type="EMBL" id="CP006365">
    <property type="protein sequence ID" value="AGU15592.1"/>
    <property type="molecule type" value="Genomic_DNA"/>
</dbReference>
<feature type="compositionally biased region" description="Basic and acidic residues" evidence="6">
    <location>
        <begin position="1137"/>
        <end position="1147"/>
    </location>
</feature>
<dbReference type="GO" id="GO:0044550">
    <property type="term" value="P:secondary metabolite biosynthetic process"/>
    <property type="evidence" value="ECO:0007669"/>
    <property type="project" value="TreeGrafter"/>
</dbReference>
<evidence type="ECO:0000256" key="1">
    <source>
        <dbReference type="ARBA" id="ARBA00001957"/>
    </source>
</evidence>
<protein>
    <recommendedName>
        <fullName evidence="7">Carrier domain-containing protein</fullName>
    </recommendedName>
</protein>
<dbReference type="SUPFAM" id="SSF47336">
    <property type="entry name" value="ACP-like"/>
    <property type="match status" value="2"/>
</dbReference>
<feature type="region of interest" description="Disordered" evidence="6">
    <location>
        <begin position="1040"/>
        <end position="1091"/>
    </location>
</feature>
<dbReference type="Gene3D" id="3.40.50.12780">
    <property type="entry name" value="N-terminal domain of ligase-like"/>
    <property type="match status" value="1"/>
</dbReference>
<feature type="domain" description="Carrier" evidence="7">
    <location>
        <begin position="1"/>
        <end position="64"/>
    </location>
</feature>
<dbReference type="InterPro" id="IPR020806">
    <property type="entry name" value="PKS_PP-bd"/>
</dbReference>
<dbReference type="InterPro" id="IPR010071">
    <property type="entry name" value="AA_adenyl_dom"/>
</dbReference>
<dbReference type="InterPro" id="IPR045851">
    <property type="entry name" value="AMP-bd_C_sf"/>
</dbReference>
<dbReference type="SMART" id="SM00823">
    <property type="entry name" value="PKS_PP"/>
    <property type="match status" value="2"/>
</dbReference>
<dbReference type="InterPro" id="IPR000873">
    <property type="entry name" value="AMP-dep_synth/lig_dom"/>
</dbReference>
<evidence type="ECO:0000256" key="3">
    <source>
        <dbReference type="ARBA" id="ARBA00022450"/>
    </source>
</evidence>
<dbReference type="Proteomes" id="UP000016943">
    <property type="component" value="Chromosome"/>
</dbReference>
<name>U3GZS5_9CORY</name>